<keyword evidence="7" id="KW-1185">Reference proteome</keyword>
<evidence type="ECO:0000313" key="6">
    <source>
        <dbReference type="EMBL" id="KAG7343797.1"/>
    </source>
</evidence>
<reference evidence="6" key="2">
    <citation type="submission" date="2021-04" db="EMBL/GenBank/DDBJ databases">
        <authorList>
            <person name="Podell S."/>
        </authorList>
    </citation>
    <scope>NUCLEOTIDE SEQUENCE</scope>
    <source>
        <strain evidence="6">Hildebrandi</strain>
    </source>
</reference>
<dbReference type="AlphaFoldDB" id="A0A9K3PDM7"/>
<dbReference type="PANTHER" id="PTHR43646:SF2">
    <property type="entry name" value="GLYCOSYLTRANSFERASE 2-LIKE DOMAIN-CONTAINING PROTEIN"/>
    <property type="match status" value="1"/>
</dbReference>
<evidence type="ECO:0000313" key="7">
    <source>
        <dbReference type="Proteomes" id="UP000693970"/>
    </source>
</evidence>
<evidence type="ECO:0000256" key="1">
    <source>
        <dbReference type="ARBA" id="ARBA00004236"/>
    </source>
</evidence>
<evidence type="ECO:0000256" key="2">
    <source>
        <dbReference type="ARBA" id="ARBA00022475"/>
    </source>
</evidence>
<protein>
    <submittedName>
        <fullName evidence="6">Family 2 glycosyl transferase</fullName>
    </submittedName>
</protein>
<keyword evidence="5" id="KW-0472">Membrane</keyword>
<dbReference type="GO" id="GO:0005886">
    <property type="term" value="C:plasma membrane"/>
    <property type="evidence" value="ECO:0007669"/>
    <property type="project" value="UniProtKB-SubCell"/>
</dbReference>
<evidence type="ECO:0000256" key="5">
    <source>
        <dbReference type="ARBA" id="ARBA00023136"/>
    </source>
</evidence>
<evidence type="ECO:0000256" key="4">
    <source>
        <dbReference type="ARBA" id="ARBA00022679"/>
    </source>
</evidence>
<reference evidence="6" key="1">
    <citation type="journal article" date="2021" name="Sci. Rep.">
        <title>Diploid genomic architecture of Nitzschia inconspicua, an elite biomass production diatom.</title>
        <authorList>
            <person name="Oliver A."/>
            <person name="Podell S."/>
            <person name="Pinowska A."/>
            <person name="Traller J.C."/>
            <person name="Smith S.R."/>
            <person name="McClure R."/>
            <person name="Beliaev A."/>
            <person name="Bohutskyi P."/>
            <person name="Hill E.A."/>
            <person name="Rabines A."/>
            <person name="Zheng H."/>
            <person name="Allen L.Z."/>
            <person name="Kuo A."/>
            <person name="Grigoriev I.V."/>
            <person name="Allen A.E."/>
            <person name="Hazlebeck D."/>
            <person name="Allen E.E."/>
        </authorList>
    </citation>
    <scope>NUCLEOTIDE SEQUENCE</scope>
    <source>
        <strain evidence="6">Hildebrandi</strain>
    </source>
</reference>
<dbReference type="Proteomes" id="UP000693970">
    <property type="component" value="Unassembled WGS sequence"/>
</dbReference>
<comment type="subcellular location">
    <subcellularLocation>
        <location evidence="1">Cell membrane</location>
    </subcellularLocation>
</comment>
<accession>A0A9K3PDM7</accession>
<dbReference type="EMBL" id="JAGRRH010000023">
    <property type="protein sequence ID" value="KAG7343797.1"/>
    <property type="molecule type" value="Genomic_DNA"/>
</dbReference>
<name>A0A9K3PDM7_9STRA</name>
<gene>
    <name evidence="6" type="ORF">IV203_021805</name>
</gene>
<dbReference type="OrthoDB" id="43878at2759"/>
<keyword evidence="4 6" id="KW-0808">Transferase</keyword>
<dbReference type="GO" id="GO:0016757">
    <property type="term" value="F:glycosyltransferase activity"/>
    <property type="evidence" value="ECO:0007669"/>
    <property type="project" value="UniProtKB-KW"/>
</dbReference>
<comment type="caution">
    <text evidence="6">The sequence shown here is derived from an EMBL/GenBank/DDBJ whole genome shotgun (WGS) entry which is preliminary data.</text>
</comment>
<keyword evidence="2" id="KW-1003">Cell membrane</keyword>
<evidence type="ECO:0000256" key="3">
    <source>
        <dbReference type="ARBA" id="ARBA00022676"/>
    </source>
</evidence>
<dbReference type="PANTHER" id="PTHR43646">
    <property type="entry name" value="GLYCOSYLTRANSFERASE"/>
    <property type="match status" value="1"/>
</dbReference>
<keyword evidence="3" id="KW-0328">Glycosyltransferase</keyword>
<proteinExistence type="predicted"/>
<sequence length="532" mass="60157">MVINSSSFLTKIKKLLPSTDSILTRLLRWTKHVGENQTPVVERGLAWTTVAVFTIRYIVDYIKLNRRMAVLRRHPEQWWCHPIPICTIAHTRAELNVPLIERWHRLIRALEEAVRTKRNFPTESRGTITLSSKELLAWSDTEWITLVQSSLPMRREMSYIMRSLATNDCNKAISVSCETSASDGIPNDGALPFSEVIPILKRLWPRFLEFPPHIRHPNRSNDPFQIAVIVPIYKERIETIRKTLLCALSNCHGSPQGIQIIIVHADSAETTNDDGHGLCESLKNQLSMSCPKKSTTITNHALDSTTWGGLEVIILPSTSTCSTNGGRGRTLNAGIEHAQAPILTFLHADTLVPDGWDVQIQEALFPSQNNNKNDGLKIFPQACAFTMGIDMDAAVCWETPGLLCAQWQGVLRCHCGLPYGDSVLSFTKSTLEYIGRYPEQPLMEDYEVMDWLRVRSMVLRDETNTPTEGLVLLKGQAKCSPRRWQKYGVAHTSLVNAICIHRYNHLGVPAEELFDFYYKEPQQQGECTTLKK</sequence>
<organism evidence="6 7">
    <name type="scientific">Nitzschia inconspicua</name>
    <dbReference type="NCBI Taxonomy" id="303405"/>
    <lineage>
        <taxon>Eukaryota</taxon>
        <taxon>Sar</taxon>
        <taxon>Stramenopiles</taxon>
        <taxon>Ochrophyta</taxon>
        <taxon>Bacillariophyta</taxon>
        <taxon>Bacillariophyceae</taxon>
        <taxon>Bacillariophycidae</taxon>
        <taxon>Bacillariales</taxon>
        <taxon>Bacillariaceae</taxon>
        <taxon>Nitzschia</taxon>
    </lineage>
</organism>